<proteinExistence type="predicted"/>
<dbReference type="CDD" id="cd03116">
    <property type="entry name" value="MobB"/>
    <property type="match status" value="1"/>
</dbReference>
<organism evidence="2 3">
    <name type="scientific">Pseudahrensia aquimaris</name>
    <dbReference type="NCBI Taxonomy" id="744461"/>
    <lineage>
        <taxon>Bacteria</taxon>
        <taxon>Pseudomonadati</taxon>
        <taxon>Pseudomonadota</taxon>
        <taxon>Alphaproteobacteria</taxon>
        <taxon>Hyphomicrobiales</taxon>
        <taxon>Ahrensiaceae</taxon>
        <taxon>Pseudahrensia</taxon>
    </lineage>
</organism>
<dbReference type="Pfam" id="PF03205">
    <property type="entry name" value="MobB"/>
    <property type="match status" value="1"/>
</dbReference>
<keyword evidence="3" id="KW-1185">Reference proteome</keyword>
<dbReference type="PANTHER" id="PTHR40072">
    <property type="entry name" value="MOLYBDOPTERIN-GUANINE DINUCLEOTIDE BIOSYNTHESIS ADAPTER PROTEIN-RELATED"/>
    <property type="match status" value="1"/>
</dbReference>
<dbReference type="InterPro" id="IPR027417">
    <property type="entry name" value="P-loop_NTPase"/>
</dbReference>
<feature type="domain" description="Molybdopterin-guanine dinucleotide biosynthesis protein B (MobB)" evidence="1">
    <location>
        <begin position="4"/>
        <end position="138"/>
    </location>
</feature>
<comment type="caution">
    <text evidence="2">The sequence shown here is derived from an EMBL/GenBank/DDBJ whole genome shotgun (WGS) entry which is preliminary data.</text>
</comment>
<gene>
    <name evidence="2" type="primary">mobB</name>
    <name evidence="2" type="ORF">ACFQ14_16580</name>
</gene>
<protein>
    <submittedName>
        <fullName evidence="2">Molybdopterin-guanine dinucleotide biosynthesis protein B</fullName>
    </submittedName>
</protein>
<dbReference type="RefSeq" id="WP_377213870.1">
    <property type="nucleotide sequence ID" value="NZ_JBHTJV010000026.1"/>
</dbReference>
<dbReference type="SUPFAM" id="SSF52540">
    <property type="entry name" value="P-loop containing nucleoside triphosphate hydrolases"/>
    <property type="match status" value="1"/>
</dbReference>
<accession>A0ABW3FLZ2</accession>
<dbReference type="PANTHER" id="PTHR40072:SF1">
    <property type="entry name" value="MOLYBDOPTERIN-GUANINE DINUCLEOTIDE BIOSYNTHESIS ADAPTER PROTEIN"/>
    <property type="match status" value="1"/>
</dbReference>
<reference evidence="3" key="1">
    <citation type="journal article" date="2019" name="Int. J. Syst. Evol. Microbiol.">
        <title>The Global Catalogue of Microorganisms (GCM) 10K type strain sequencing project: providing services to taxonomists for standard genome sequencing and annotation.</title>
        <authorList>
            <consortium name="The Broad Institute Genomics Platform"/>
            <consortium name="The Broad Institute Genome Sequencing Center for Infectious Disease"/>
            <person name="Wu L."/>
            <person name="Ma J."/>
        </authorList>
    </citation>
    <scope>NUCLEOTIDE SEQUENCE [LARGE SCALE GENOMIC DNA]</scope>
    <source>
        <strain evidence="3">CCUG 60023</strain>
    </source>
</reference>
<evidence type="ECO:0000313" key="3">
    <source>
        <dbReference type="Proteomes" id="UP001597101"/>
    </source>
</evidence>
<evidence type="ECO:0000259" key="1">
    <source>
        <dbReference type="Pfam" id="PF03205"/>
    </source>
</evidence>
<dbReference type="NCBIfam" id="TIGR00176">
    <property type="entry name" value="mobB"/>
    <property type="match status" value="1"/>
</dbReference>
<sequence length="168" mass="18604">MTKVFGITGWKNSGKTTLVARLVEEFTKRGLRVSTIKHASHTYTLDHDGTDTFAHKKAGAYEVAIAAGSRWAVMHEADASEPEQTLETMLARLTPCDMVLVEGFKTSAIPKLQTMRSDAREHTPMWETNETVIAIAADHDVDPQGRSLFRIDDVTAIADYIISTTPDR</sequence>
<dbReference type="InterPro" id="IPR004435">
    <property type="entry name" value="MobB_dom"/>
</dbReference>
<dbReference type="Proteomes" id="UP001597101">
    <property type="component" value="Unassembled WGS sequence"/>
</dbReference>
<evidence type="ECO:0000313" key="2">
    <source>
        <dbReference type="EMBL" id="MFD0918020.1"/>
    </source>
</evidence>
<dbReference type="EMBL" id="JBHTJV010000026">
    <property type="protein sequence ID" value="MFD0918020.1"/>
    <property type="molecule type" value="Genomic_DNA"/>
</dbReference>
<dbReference type="Gene3D" id="3.40.50.300">
    <property type="entry name" value="P-loop containing nucleotide triphosphate hydrolases"/>
    <property type="match status" value="1"/>
</dbReference>
<dbReference type="InterPro" id="IPR052539">
    <property type="entry name" value="MGD_biosynthesis_adapter"/>
</dbReference>
<name>A0ABW3FLZ2_9HYPH</name>